<dbReference type="AlphaFoldDB" id="A0A9Q1KGU6"/>
<feature type="region of interest" description="Disordered" evidence="1">
    <location>
        <begin position="444"/>
        <end position="506"/>
    </location>
</feature>
<evidence type="ECO:0000256" key="1">
    <source>
        <dbReference type="SAM" id="MobiDB-lite"/>
    </source>
</evidence>
<comment type="caution">
    <text evidence="2">The sequence shown here is derived from an EMBL/GenBank/DDBJ whole genome shotgun (WGS) entry which is preliminary data.</text>
</comment>
<dbReference type="PANTHER" id="PTHR34835:SF90">
    <property type="entry name" value="AMINOTRANSFERASE-LIKE PLANT MOBILE DOMAIN-CONTAINING PROTEIN"/>
    <property type="match status" value="1"/>
</dbReference>
<feature type="compositionally biased region" description="Polar residues" evidence="1">
    <location>
        <begin position="60"/>
        <end position="73"/>
    </location>
</feature>
<dbReference type="OrthoDB" id="1001981at2759"/>
<accession>A0A9Q1KGU6</accession>
<feature type="compositionally biased region" description="Basic and acidic residues" evidence="1">
    <location>
        <begin position="46"/>
        <end position="59"/>
    </location>
</feature>
<evidence type="ECO:0000313" key="2">
    <source>
        <dbReference type="EMBL" id="KAJ8443108.1"/>
    </source>
</evidence>
<evidence type="ECO:0000313" key="3">
    <source>
        <dbReference type="Proteomes" id="UP001153076"/>
    </source>
</evidence>
<dbReference type="EMBL" id="JAKOGI010000126">
    <property type="protein sequence ID" value="KAJ8443108.1"/>
    <property type="molecule type" value="Genomic_DNA"/>
</dbReference>
<keyword evidence="3" id="KW-1185">Reference proteome</keyword>
<name>A0A9Q1KGU6_9CARY</name>
<feature type="region of interest" description="Disordered" evidence="1">
    <location>
        <begin position="1"/>
        <end position="108"/>
    </location>
</feature>
<dbReference type="PANTHER" id="PTHR34835">
    <property type="entry name" value="OS07G0283600 PROTEIN-RELATED"/>
    <property type="match status" value="1"/>
</dbReference>
<feature type="compositionally biased region" description="Polar residues" evidence="1">
    <location>
        <begin position="370"/>
        <end position="383"/>
    </location>
</feature>
<protein>
    <recommendedName>
        <fullName evidence="4">Aminotransferase-like plant mobile domain-containing protein</fullName>
    </recommendedName>
</protein>
<reference evidence="2" key="1">
    <citation type="submission" date="2022-04" db="EMBL/GenBank/DDBJ databases">
        <title>Carnegiea gigantea Genome sequencing and assembly v2.</title>
        <authorList>
            <person name="Copetti D."/>
            <person name="Sanderson M.J."/>
            <person name="Burquez A."/>
            <person name="Wojciechowski M.F."/>
        </authorList>
    </citation>
    <scope>NUCLEOTIDE SEQUENCE</scope>
    <source>
        <strain evidence="2">SGP5-SGP5p</strain>
        <tissue evidence="2">Aerial part</tissue>
    </source>
</reference>
<evidence type="ECO:0008006" key="4">
    <source>
        <dbReference type="Google" id="ProtNLM"/>
    </source>
</evidence>
<dbReference type="Proteomes" id="UP001153076">
    <property type="component" value="Unassembled WGS sequence"/>
</dbReference>
<feature type="region of interest" description="Disordered" evidence="1">
    <location>
        <begin position="367"/>
        <end position="388"/>
    </location>
</feature>
<proteinExistence type="predicted"/>
<organism evidence="2 3">
    <name type="scientific">Carnegiea gigantea</name>
    <dbReference type="NCBI Taxonomy" id="171969"/>
    <lineage>
        <taxon>Eukaryota</taxon>
        <taxon>Viridiplantae</taxon>
        <taxon>Streptophyta</taxon>
        <taxon>Embryophyta</taxon>
        <taxon>Tracheophyta</taxon>
        <taxon>Spermatophyta</taxon>
        <taxon>Magnoliopsida</taxon>
        <taxon>eudicotyledons</taxon>
        <taxon>Gunneridae</taxon>
        <taxon>Pentapetalae</taxon>
        <taxon>Caryophyllales</taxon>
        <taxon>Cactineae</taxon>
        <taxon>Cactaceae</taxon>
        <taxon>Cactoideae</taxon>
        <taxon>Echinocereeae</taxon>
        <taxon>Carnegiea</taxon>
    </lineage>
</organism>
<feature type="compositionally biased region" description="Basic residues" evidence="1">
    <location>
        <begin position="82"/>
        <end position="91"/>
    </location>
</feature>
<gene>
    <name evidence="2" type="ORF">Cgig2_030876</name>
</gene>
<feature type="compositionally biased region" description="Low complexity" evidence="1">
    <location>
        <begin position="444"/>
        <end position="454"/>
    </location>
</feature>
<sequence>MEDGEEPMQAVDANEPQLALNDNSRTKFGVTITYKRKSRTLVSEAEAEKQGKVHNKEPEPQNTNDQVGQSTEYTVPPEPKLISKKQRKQHHRDSLQPTMKRAPKTTARNKVQFRHIEVEEPIRFGGILSVRTKLIPKKLARWLLQKYDPWDNSLNLANGKLLIDEEDIYAILGLPMGEHEIIKGQSSDVDIEFLELWRRRWNVERVGPPVRSMDEVILERGGHGQDFITDFITYAISTCIVGNANGTCHFRVVKYLRNIDEIQKYDWCGYALKCLNDAVVEWKKDKSKFFAGSLLFLMLFYLDRVGRNVERSFPMAINWDMEKVRNRDKDEQLAREYEKGRIIERINYQTIAHLAQADLDMYMRELEEGQPQQGRTSELSRATTNKKQRCPYYPHCNGQREGVVHLNDDPIQSIAREQIQQRKKVAYSPPSFSLEISLEKEETAAASAHTTPATNQFQLGENIAPREPPVARTDQQTCQGSEQPVNPEKSPKNTKGTHKVEEKQEI</sequence>
<feature type="compositionally biased region" description="Polar residues" evidence="1">
    <location>
        <begin position="473"/>
        <end position="484"/>
    </location>
</feature>